<dbReference type="GO" id="GO:0006511">
    <property type="term" value="P:ubiquitin-dependent protein catabolic process"/>
    <property type="evidence" value="ECO:0007669"/>
    <property type="project" value="TreeGrafter"/>
</dbReference>
<feature type="domain" description="RING-type" evidence="4">
    <location>
        <begin position="17"/>
        <end position="52"/>
    </location>
</feature>
<keyword evidence="3" id="KW-0862">Zinc</keyword>
<accession>A0A7J7MLY9</accession>
<proteinExistence type="predicted"/>
<dbReference type="Proteomes" id="UP000541444">
    <property type="component" value="Unassembled WGS sequence"/>
</dbReference>
<dbReference type="AlphaFoldDB" id="A0A7J7MLY9"/>
<organism evidence="5 6">
    <name type="scientific">Kingdonia uniflora</name>
    <dbReference type="NCBI Taxonomy" id="39325"/>
    <lineage>
        <taxon>Eukaryota</taxon>
        <taxon>Viridiplantae</taxon>
        <taxon>Streptophyta</taxon>
        <taxon>Embryophyta</taxon>
        <taxon>Tracheophyta</taxon>
        <taxon>Spermatophyta</taxon>
        <taxon>Magnoliopsida</taxon>
        <taxon>Ranunculales</taxon>
        <taxon>Circaeasteraceae</taxon>
        <taxon>Kingdonia</taxon>
    </lineage>
</organism>
<evidence type="ECO:0000256" key="3">
    <source>
        <dbReference type="ARBA" id="ARBA00022833"/>
    </source>
</evidence>
<dbReference type="OrthoDB" id="4348522at2759"/>
<dbReference type="PANTHER" id="PTHR45931">
    <property type="entry name" value="SI:CH211-59O9.10"/>
    <property type="match status" value="1"/>
</dbReference>
<dbReference type="InterPro" id="IPR001841">
    <property type="entry name" value="Znf_RING"/>
</dbReference>
<comment type="caution">
    <text evidence="5">The sequence shown here is derived from an EMBL/GenBank/DDBJ whole genome shotgun (WGS) entry which is preliminary data.</text>
</comment>
<dbReference type="EMBL" id="JACGCM010001398">
    <property type="protein sequence ID" value="KAF6155881.1"/>
    <property type="molecule type" value="Genomic_DNA"/>
</dbReference>
<protein>
    <recommendedName>
        <fullName evidence="4">RING-type domain-containing protein</fullName>
    </recommendedName>
</protein>
<dbReference type="Gene3D" id="3.30.40.10">
    <property type="entry name" value="Zinc/RING finger domain, C3HC4 (zinc finger)"/>
    <property type="match status" value="1"/>
</dbReference>
<keyword evidence="6" id="KW-1185">Reference proteome</keyword>
<evidence type="ECO:0000259" key="4">
    <source>
        <dbReference type="Pfam" id="PF13639"/>
    </source>
</evidence>
<dbReference type="GO" id="GO:0061630">
    <property type="term" value="F:ubiquitin protein ligase activity"/>
    <property type="evidence" value="ECO:0007669"/>
    <property type="project" value="TreeGrafter"/>
</dbReference>
<evidence type="ECO:0000256" key="1">
    <source>
        <dbReference type="ARBA" id="ARBA00022723"/>
    </source>
</evidence>
<dbReference type="InterPro" id="IPR051834">
    <property type="entry name" value="RING_finger_E3_ligase"/>
</dbReference>
<sequence length="54" mass="6124">MEALEAKNFEESGDCESCKVCREDFVIGVEVTLMPCLHIFHKGCIVVWLGSRYT</sequence>
<evidence type="ECO:0000313" key="5">
    <source>
        <dbReference type="EMBL" id="KAF6155881.1"/>
    </source>
</evidence>
<dbReference type="GO" id="GO:0008270">
    <property type="term" value="F:zinc ion binding"/>
    <property type="evidence" value="ECO:0007669"/>
    <property type="project" value="UniProtKB-KW"/>
</dbReference>
<evidence type="ECO:0000256" key="2">
    <source>
        <dbReference type="ARBA" id="ARBA00022771"/>
    </source>
</evidence>
<dbReference type="SUPFAM" id="SSF57850">
    <property type="entry name" value="RING/U-box"/>
    <property type="match status" value="1"/>
</dbReference>
<dbReference type="InterPro" id="IPR013083">
    <property type="entry name" value="Znf_RING/FYVE/PHD"/>
</dbReference>
<dbReference type="PANTHER" id="PTHR45931:SF16">
    <property type="entry name" value="RING_U-BOX SUPERFAMILY PROTEIN"/>
    <property type="match status" value="1"/>
</dbReference>
<keyword evidence="2" id="KW-0863">Zinc-finger</keyword>
<evidence type="ECO:0000313" key="6">
    <source>
        <dbReference type="Proteomes" id="UP000541444"/>
    </source>
</evidence>
<dbReference type="Pfam" id="PF13639">
    <property type="entry name" value="zf-RING_2"/>
    <property type="match status" value="1"/>
</dbReference>
<gene>
    <name evidence="5" type="ORF">GIB67_039212</name>
</gene>
<name>A0A7J7MLY9_9MAGN</name>
<reference evidence="5 6" key="1">
    <citation type="journal article" date="2020" name="IScience">
        <title>Genome Sequencing of the Endangered Kingdonia uniflora (Circaeasteraceae, Ranunculales) Reveals Potential Mechanisms of Evolutionary Specialization.</title>
        <authorList>
            <person name="Sun Y."/>
            <person name="Deng T."/>
            <person name="Zhang A."/>
            <person name="Moore M.J."/>
            <person name="Landis J.B."/>
            <person name="Lin N."/>
            <person name="Zhang H."/>
            <person name="Zhang X."/>
            <person name="Huang J."/>
            <person name="Zhang X."/>
            <person name="Sun H."/>
            <person name="Wang H."/>
        </authorList>
    </citation>
    <scope>NUCLEOTIDE SEQUENCE [LARGE SCALE GENOMIC DNA]</scope>
    <source>
        <strain evidence="5">TB1705</strain>
        <tissue evidence="5">Leaf</tissue>
    </source>
</reference>
<dbReference type="GO" id="GO:0005634">
    <property type="term" value="C:nucleus"/>
    <property type="evidence" value="ECO:0007669"/>
    <property type="project" value="TreeGrafter"/>
</dbReference>
<keyword evidence="1" id="KW-0479">Metal-binding</keyword>